<dbReference type="Pfam" id="PF13663">
    <property type="entry name" value="DUF4148"/>
    <property type="match status" value="1"/>
</dbReference>
<comment type="caution">
    <text evidence="3">The sequence shown here is derived from an EMBL/GenBank/DDBJ whole genome shotgun (WGS) entry which is preliminary data.</text>
</comment>
<reference evidence="3 4" key="1">
    <citation type="journal article" date="2012" name="J. Bacteriol.">
        <title>Genome sequence of the highly efficient arsenite-oxidizing bacterium Achromobacter arsenitoxydans SY8.</title>
        <authorList>
            <person name="Li X."/>
            <person name="Hu Y."/>
            <person name="Gong J."/>
            <person name="Lin Y."/>
            <person name="Johnstone L."/>
            <person name="Rensing C."/>
            <person name="Wang G."/>
        </authorList>
    </citation>
    <scope>NUCLEOTIDE SEQUENCE [LARGE SCALE GENOMIC DNA]</scope>
    <source>
        <strain evidence="3 4">SY8</strain>
    </source>
</reference>
<dbReference type="AlphaFoldDB" id="H0F553"/>
<evidence type="ECO:0000256" key="2">
    <source>
        <dbReference type="SAM" id="SignalP"/>
    </source>
</evidence>
<evidence type="ECO:0008006" key="5">
    <source>
        <dbReference type="Google" id="ProtNLM"/>
    </source>
</evidence>
<dbReference type="Proteomes" id="UP000003113">
    <property type="component" value="Unassembled WGS sequence"/>
</dbReference>
<evidence type="ECO:0000256" key="1">
    <source>
        <dbReference type="SAM" id="MobiDB-lite"/>
    </source>
</evidence>
<dbReference type="PATRIC" id="fig|477184.5.peg.1879"/>
<evidence type="ECO:0000313" key="4">
    <source>
        <dbReference type="Proteomes" id="UP000003113"/>
    </source>
</evidence>
<dbReference type="InterPro" id="IPR025421">
    <property type="entry name" value="DUF4148"/>
</dbReference>
<dbReference type="EMBL" id="AGUF01000039">
    <property type="protein sequence ID" value="EHK66632.1"/>
    <property type="molecule type" value="Genomic_DNA"/>
</dbReference>
<dbReference type="STRING" id="477184.KYC_09475"/>
<dbReference type="OrthoDB" id="8660288at2"/>
<gene>
    <name evidence="3" type="ORF">KYC_09475</name>
</gene>
<keyword evidence="4" id="KW-1185">Reference proteome</keyword>
<feature type="region of interest" description="Disordered" evidence="1">
    <location>
        <begin position="97"/>
        <end position="117"/>
    </location>
</feature>
<keyword evidence="2" id="KW-0732">Signal</keyword>
<sequence length="117" mass="12327">MNPVLPFRALIPVALAAFALLSGPAVAQTAATVPATAAPPTNVTLTRADVERDLAAWKEAGVENQWSGDDVPDPGNSQYAANYNKYVSTRPASMAQPWNQMPAGYQSQPASGSQGKW</sequence>
<organism evidence="3 4">
    <name type="scientific">Achromobacter arsenitoxydans SY8</name>
    <dbReference type="NCBI Taxonomy" id="477184"/>
    <lineage>
        <taxon>Bacteria</taxon>
        <taxon>Pseudomonadati</taxon>
        <taxon>Pseudomonadota</taxon>
        <taxon>Betaproteobacteria</taxon>
        <taxon>Burkholderiales</taxon>
        <taxon>Alcaligenaceae</taxon>
        <taxon>Achromobacter</taxon>
    </lineage>
</organism>
<accession>H0F553</accession>
<name>H0F553_9BURK</name>
<feature type="chain" id="PRO_5003532682" description="DUF4148 domain-containing protein" evidence="2">
    <location>
        <begin position="28"/>
        <end position="117"/>
    </location>
</feature>
<dbReference type="RefSeq" id="WP_008161342.1">
    <property type="nucleotide sequence ID" value="NZ_AGUF01000039.1"/>
</dbReference>
<protein>
    <recommendedName>
        <fullName evidence="5">DUF4148 domain-containing protein</fullName>
    </recommendedName>
</protein>
<feature type="signal peptide" evidence="2">
    <location>
        <begin position="1"/>
        <end position="27"/>
    </location>
</feature>
<proteinExistence type="predicted"/>
<evidence type="ECO:0000313" key="3">
    <source>
        <dbReference type="EMBL" id="EHK66632.1"/>
    </source>
</evidence>